<organism evidence="3 4">
    <name type="scientific">Ophiocordyceps australis</name>
    <dbReference type="NCBI Taxonomy" id="1399860"/>
    <lineage>
        <taxon>Eukaryota</taxon>
        <taxon>Fungi</taxon>
        <taxon>Dikarya</taxon>
        <taxon>Ascomycota</taxon>
        <taxon>Pezizomycotina</taxon>
        <taxon>Sordariomycetes</taxon>
        <taxon>Hypocreomycetidae</taxon>
        <taxon>Hypocreales</taxon>
        <taxon>Ophiocordycipitaceae</taxon>
        <taxon>Ophiocordyceps</taxon>
    </lineage>
</organism>
<feature type="signal peptide" evidence="1">
    <location>
        <begin position="1"/>
        <end position="22"/>
    </location>
</feature>
<dbReference type="AlphaFoldDB" id="A0A2C5XVE5"/>
<dbReference type="EMBL" id="NJET01000246">
    <property type="protein sequence ID" value="PHH59060.1"/>
    <property type="molecule type" value="Genomic_DNA"/>
</dbReference>
<dbReference type="PANTHER" id="PTHR24094">
    <property type="entry name" value="SECRETED PROTEIN"/>
    <property type="match status" value="1"/>
</dbReference>
<dbReference type="PANTHER" id="PTHR24094:SF15">
    <property type="entry name" value="AMP-DEPENDENT SYNTHETASE_LIGASE DOMAIN-CONTAINING PROTEIN-RELATED"/>
    <property type="match status" value="1"/>
</dbReference>
<dbReference type="Proteomes" id="UP000226192">
    <property type="component" value="Unassembled WGS sequence"/>
</dbReference>
<keyword evidence="1" id="KW-0732">Signal</keyword>
<dbReference type="InterPro" id="IPR011089">
    <property type="entry name" value="GmrSD_C"/>
</dbReference>
<reference evidence="3 4" key="1">
    <citation type="submission" date="2017-06" db="EMBL/GenBank/DDBJ databases">
        <title>Ant-infecting Ophiocordyceps genomes reveal a high diversity of potential behavioral manipulation genes and a possible major role for enterotoxins.</title>
        <authorList>
            <person name="De Bekker C."/>
            <person name="Evans H.C."/>
            <person name="Brachmann A."/>
            <person name="Hughes D.P."/>
        </authorList>
    </citation>
    <scope>NUCLEOTIDE SEQUENCE [LARGE SCALE GENOMIC DNA]</scope>
    <source>
        <strain evidence="3 4">Map64</strain>
    </source>
</reference>
<evidence type="ECO:0000313" key="3">
    <source>
        <dbReference type="EMBL" id="PHH59060.1"/>
    </source>
</evidence>
<evidence type="ECO:0000313" key="4">
    <source>
        <dbReference type="Proteomes" id="UP000226192"/>
    </source>
</evidence>
<sequence length="206" mass="22429">MDSKYCKPWWLVTAVIAVGVIAKPVPPGIPSASTAQDLLSGLKVAASSSGEGYSRAEFPHWDTIRGTCNTRELVLKRDGQNVVVNDACVAESGSWTSPYDGATWTRASDIDIDHMVPLKNAWISGASSWTRDSRRAFANDLTRPQLWAVTDRVNEAKGDRAPDAWQPPLADFACVYARSWTQVKSHYALTVTEAEGDALAQMLATC</sequence>
<evidence type="ECO:0000256" key="1">
    <source>
        <dbReference type="SAM" id="SignalP"/>
    </source>
</evidence>
<proteinExistence type="predicted"/>
<protein>
    <recommendedName>
        <fullName evidence="2">GmrSD restriction endonucleases C-terminal domain-containing protein</fullName>
    </recommendedName>
</protein>
<dbReference type="Pfam" id="PF07510">
    <property type="entry name" value="GmrSD_C"/>
    <property type="match status" value="1"/>
</dbReference>
<evidence type="ECO:0000259" key="2">
    <source>
        <dbReference type="Pfam" id="PF07510"/>
    </source>
</evidence>
<dbReference type="OrthoDB" id="3162605at2759"/>
<accession>A0A2C5XVE5</accession>
<keyword evidence="4" id="KW-1185">Reference proteome</keyword>
<comment type="caution">
    <text evidence="3">The sequence shown here is derived from an EMBL/GenBank/DDBJ whole genome shotgun (WGS) entry which is preliminary data.</text>
</comment>
<feature type="domain" description="GmrSD restriction endonucleases C-terminal" evidence="2">
    <location>
        <begin position="107"/>
        <end position="201"/>
    </location>
</feature>
<dbReference type="STRING" id="1399860.A0A2C5XVE5"/>
<feature type="chain" id="PRO_5012948318" description="GmrSD restriction endonucleases C-terminal domain-containing protein" evidence="1">
    <location>
        <begin position="23"/>
        <end position="206"/>
    </location>
</feature>
<name>A0A2C5XVE5_9HYPO</name>
<gene>
    <name evidence="3" type="ORF">CDD81_3838</name>
</gene>